<evidence type="ECO:0000313" key="9">
    <source>
        <dbReference type="Proteomes" id="UP000253606"/>
    </source>
</evidence>
<sequence>MSFKPKKRPEPFDEAKLYEYAVGALGRRMRTVVELKRLMRSRVEEGESGQAKILAVVTRLEEQHYLDDPAYAVTFTRLRQENDKFGKRRVQQELSRKGVASELISSTLDVAYESVSEEELARKHLERKRVKQPATEKESARVVRLLVRGGFSLGVIFKVLKSWNVSDETLAAIETIDLNEAAGYE</sequence>
<dbReference type="EMBL" id="CP030840">
    <property type="protein sequence ID" value="AXC13387.1"/>
    <property type="molecule type" value="Genomic_DNA"/>
</dbReference>
<feature type="domain" description="RecX second three-helical" evidence="6">
    <location>
        <begin position="67"/>
        <end position="108"/>
    </location>
</feature>
<evidence type="ECO:0000256" key="3">
    <source>
        <dbReference type="ARBA" id="ARBA00018111"/>
    </source>
</evidence>
<dbReference type="InterPro" id="IPR053925">
    <property type="entry name" value="RecX_HTH_3rd"/>
</dbReference>
<dbReference type="KEGG" id="abas:ACPOL_4110"/>
<dbReference type="PANTHER" id="PTHR33602:SF1">
    <property type="entry name" value="REGULATORY PROTEIN RECX FAMILY PROTEIN"/>
    <property type="match status" value="1"/>
</dbReference>
<dbReference type="GO" id="GO:0006282">
    <property type="term" value="P:regulation of DNA repair"/>
    <property type="evidence" value="ECO:0007669"/>
    <property type="project" value="UniProtKB-UniRule"/>
</dbReference>
<keyword evidence="9" id="KW-1185">Reference proteome</keyword>
<dbReference type="InterPro" id="IPR003783">
    <property type="entry name" value="Regulatory_RecX"/>
</dbReference>
<dbReference type="Gene3D" id="1.10.10.10">
    <property type="entry name" value="Winged helix-like DNA-binding domain superfamily/Winged helix DNA-binding domain"/>
    <property type="match status" value="1"/>
</dbReference>
<evidence type="ECO:0000259" key="7">
    <source>
        <dbReference type="Pfam" id="PF21981"/>
    </source>
</evidence>
<evidence type="ECO:0000256" key="5">
    <source>
        <dbReference type="HAMAP-Rule" id="MF_01114"/>
    </source>
</evidence>
<evidence type="ECO:0000256" key="1">
    <source>
        <dbReference type="ARBA" id="ARBA00004496"/>
    </source>
</evidence>
<feature type="domain" description="RecX third three-helical" evidence="7">
    <location>
        <begin position="117"/>
        <end position="160"/>
    </location>
</feature>
<dbReference type="GO" id="GO:0005737">
    <property type="term" value="C:cytoplasm"/>
    <property type="evidence" value="ECO:0007669"/>
    <property type="project" value="UniProtKB-SubCell"/>
</dbReference>
<dbReference type="InterPro" id="IPR036388">
    <property type="entry name" value="WH-like_DNA-bd_sf"/>
</dbReference>
<name>A0A2Z5G3V0_9BACT</name>
<gene>
    <name evidence="5" type="primary">recX</name>
    <name evidence="8" type="ORF">ACPOL_4110</name>
</gene>
<dbReference type="AlphaFoldDB" id="A0A2Z5G3V0"/>
<dbReference type="HAMAP" id="MF_01114">
    <property type="entry name" value="RecX"/>
    <property type="match status" value="1"/>
</dbReference>
<accession>A0A2Z5G3V0</accession>
<dbReference type="OrthoDB" id="120650at2"/>
<evidence type="ECO:0000259" key="6">
    <source>
        <dbReference type="Pfam" id="PF02631"/>
    </source>
</evidence>
<evidence type="ECO:0000256" key="4">
    <source>
        <dbReference type="ARBA" id="ARBA00022490"/>
    </source>
</evidence>
<evidence type="ECO:0000256" key="2">
    <source>
        <dbReference type="ARBA" id="ARBA00009695"/>
    </source>
</evidence>
<dbReference type="RefSeq" id="WP_114208392.1">
    <property type="nucleotide sequence ID" value="NZ_CP030840.1"/>
</dbReference>
<dbReference type="Pfam" id="PF21981">
    <property type="entry name" value="RecX_HTH3"/>
    <property type="match status" value="1"/>
</dbReference>
<protein>
    <recommendedName>
        <fullName evidence="3 5">Regulatory protein RecX</fullName>
    </recommendedName>
</protein>
<evidence type="ECO:0000313" key="8">
    <source>
        <dbReference type="EMBL" id="AXC13387.1"/>
    </source>
</evidence>
<dbReference type="InterPro" id="IPR053924">
    <property type="entry name" value="RecX_HTH_2nd"/>
</dbReference>
<organism evidence="8 9">
    <name type="scientific">Acidisarcina polymorpha</name>
    <dbReference type="NCBI Taxonomy" id="2211140"/>
    <lineage>
        <taxon>Bacteria</taxon>
        <taxon>Pseudomonadati</taxon>
        <taxon>Acidobacteriota</taxon>
        <taxon>Terriglobia</taxon>
        <taxon>Terriglobales</taxon>
        <taxon>Acidobacteriaceae</taxon>
        <taxon>Acidisarcina</taxon>
    </lineage>
</organism>
<proteinExistence type="inferred from homology"/>
<comment type="similarity">
    <text evidence="2 5">Belongs to the RecX family.</text>
</comment>
<dbReference type="PANTHER" id="PTHR33602">
    <property type="entry name" value="REGULATORY PROTEIN RECX FAMILY PROTEIN"/>
    <property type="match status" value="1"/>
</dbReference>
<comment type="subcellular location">
    <subcellularLocation>
        <location evidence="1 5">Cytoplasm</location>
    </subcellularLocation>
</comment>
<keyword evidence="4 5" id="KW-0963">Cytoplasm</keyword>
<comment type="function">
    <text evidence="5">Modulates RecA activity.</text>
</comment>
<dbReference type="Pfam" id="PF02631">
    <property type="entry name" value="RecX_HTH2"/>
    <property type="match status" value="1"/>
</dbReference>
<reference evidence="8 9" key="1">
    <citation type="journal article" date="2018" name="Front. Microbiol.">
        <title>Hydrolytic Capabilities as a Key to Environmental Success: Chitinolytic and Cellulolytic Acidobacteria From Acidic Sub-arctic Soils and Boreal Peatlands.</title>
        <authorList>
            <person name="Belova S.E."/>
            <person name="Ravin N.V."/>
            <person name="Pankratov T.A."/>
            <person name="Rakitin A.L."/>
            <person name="Ivanova A.A."/>
            <person name="Beletsky A.V."/>
            <person name="Mardanov A.V."/>
            <person name="Sinninghe Damste J.S."/>
            <person name="Dedysh S.N."/>
        </authorList>
    </citation>
    <scope>NUCLEOTIDE SEQUENCE [LARGE SCALE GENOMIC DNA]</scope>
    <source>
        <strain evidence="8 9">SBC82</strain>
    </source>
</reference>
<dbReference type="Proteomes" id="UP000253606">
    <property type="component" value="Chromosome"/>
</dbReference>